<keyword evidence="6 7" id="KW-0472">Membrane</keyword>
<feature type="domain" description="ABC transmembrane type-1" evidence="9">
    <location>
        <begin position="13"/>
        <end position="290"/>
    </location>
</feature>
<evidence type="ECO:0000256" key="4">
    <source>
        <dbReference type="ARBA" id="ARBA00022840"/>
    </source>
</evidence>
<protein>
    <submittedName>
        <fullName evidence="10">ATP-binding cassette subfamily C protein</fullName>
    </submittedName>
</protein>
<feature type="transmembrane region" description="Helical" evidence="7">
    <location>
        <begin position="126"/>
        <end position="145"/>
    </location>
</feature>
<dbReference type="PROSITE" id="PS00211">
    <property type="entry name" value="ABC_TRANSPORTER_1"/>
    <property type="match status" value="1"/>
</dbReference>
<keyword evidence="11" id="KW-1185">Reference proteome</keyword>
<dbReference type="PANTHER" id="PTHR43394:SF1">
    <property type="entry name" value="ATP-BINDING CASSETTE SUB-FAMILY B MEMBER 10, MITOCHONDRIAL"/>
    <property type="match status" value="1"/>
</dbReference>
<feature type="transmembrane region" description="Helical" evidence="7">
    <location>
        <begin position="237"/>
        <end position="259"/>
    </location>
</feature>
<dbReference type="PANTHER" id="PTHR43394">
    <property type="entry name" value="ATP-DEPENDENT PERMEASE MDL1, MITOCHONDRIAL"/>
    <property type="match status" value="1"/>
</dbReference>
<dbReference type="SUPFAM" id="SSF52540">
    <property type="entry name" value="P-loop containing nucleoside triphosphate hydrolases"/>
    <property type="match status" value="1"/>
</dbReference>
<dbReference type="InterPro" id="IPR017871">
    <property type="entry name" value="ABC_transporter-like_CS"/>
</dbReference>
<keyword evidence="3" id="KW-0547">Nucleotide-binding</keyword>
<dbReference type="Gene3D" id="3.40.50.300">
    <property type="entry name" value="P-loop containing nucleotide triphosphate hydrolases"/>
    <property type="match status" value="1"/>
</dbReference>
<evidence type="ECO:0000256" key="2">
    <source>
        <dbReference type="ARBA" id="ARBA00022692"/>
    </source>
</evidence>
<organism evidence="10 11">
    <name type="scientific">Clostridium punense</name>
    <dbReference type="NCBI Taxonomy" id="1054297"/>
    <lineage>
        <taxon>Bacteria</taxon>
        <taxon>Bacillati</taxon>
        <taxon>Bacillota</taxon>
        <taxon>Clostridia</taxon>
        <taxon>Eubacteriales</taxon>
        <taxon>Clostridiaceae</taxon>
        <taxon>Clostridium</taxon>
    </lineage>
</organism>
<keyword evidence="4 10" id="KW-0067">ATP-binding</keyword>
<reference evidence="10 11" key="1">
    <citation type="submission" date="2021-03" db="EMBL/GenBank/DDBJ databases">
        <title>Genomic Encyclopedia of Type Strains, Phase IV (KMG-IV): sequencing the most valuable type-strain genomes for metagenomic binning, comparative biology and taxonomic classification.</title>
        <authorList>
            <person name="Goeker M."/>
        </authorList>
    </citation>
    <scope>NUCLEOTIDE SEQUENCE [LARGE SCALE GENOMIC DNA]</scope>
    <source>
        <strain evidence="10 11">DSM 28650</strain>
    </source>
</reference>
<dbReference type="Pfam" id="PF00664">
    <property type="entry name" value="ABC_membrane"/>
    <property type="match status" value="1"/>
</dbReference>
<dbReference type="Gene3D" id="1.20.1560.10">
    <property type="entry name" value="ABC transporter type 1, transmembrane domain"/>
    <property type="match status" value="1"/>
</dbReference>
<dbReference type="InterPro" id="IPR027417">
    <property type="entry name" value="P-loop_NTPase"/>
</dbReference>
<dbReference type="PROSITE" id="PS50893">
    <property type="entry name" value="ABC_TRANSPORTER_2"/>
    <property type="match status" value="1"/>
</dbReference>
<evidence type="ECO:0000256" key="6">
    <source>
        <dbReference type="ARBA" id="ARBA00023136"/>
    </source>
</evidence>
<evidence type="ECO:0000259" key="9">
    <source>
        <dbReference type="PROSITE" id="PS50929"/>
    </source>
</evidence>
<dbReference type="GO" id="GO:0005524">
    <property type="term" value="F:ATP binding"/>
    <property type="evidence" value="ECO:0007669"/>
    <property type="project" value="UniProtKB-KW"/>
</dbReference>
<dbReference type="PROSITE" id="PS50929">
    <property type="entry name" value="ABC_TM1F"/>
    <property type="match status" value="1"/>
</dbReference>
<dbReference type="RefSeq" id="WP_021285760.1">
    <property type="nucleotide sequence ID" value="NZ_JAGGLL010000009.1"/>
</dbReference>
<comment type="subcellular location">
    <subcellularLocation>
        <location evidence="1">Cell membrane</location>
        <topology evidence="1">Multi-pass membrane protein</topology>
    </subcellularLocation>
</comment>
<evidence type="ECO:0000256" key="3">
    <source>
        <dbReference type="ARBA" id="ARBA00022741"/>
    </source>
</evidence>
<feature type="domain" description="ABC transporter" evidence="8">
    <location>
        <begin position="325"/>
        <end position="533"/>
    </location>
</feature>
<dbReference type="Pfam" id="PF00005">
    <property type="entry name" value="ABC_tran"/>
    <property type="match status" value="1"/>
</dbReference>
<dbReference type="InterPro" id="IPR003439">
    <property type="entry name" value="ABC_transporter-like_ATP-bd"/>
</dbReference>
<comment type="caution">
    <text evidence="10">The sequence shown here is derived from an EMBL/GenBank/DDBJ whole genome shotgun (WGS) entry which is preliminary data.</text>
</comment>
<dbReference type="CDD" id="cd03228">
    <property type="entry name" value="ABCC_MRP_Like"/>
    <property type="match status" value="1"/>
</dbReference>
<dbReference type="InterPro" id="IPR003593">
    <property type="entry name" value="AAA+_ATPase"/>
</dbReference>
<proteinExistence type="predicted"/>
<keyword evidence="5 7" id="KW-1133">Transmembrane helix</keyword>
<feature type="transmembrane region" description="Helical" evidence="7">
    <location>
        <begin position="54"/>
        <end position="76"/>
    </location>
</feature>
<dbReference type="InterPro" id="IPR011527">
    <property type="entry name" value="ABC1_TM_dom"/>
</dbReference>
<dbReference type="Proteomes" id="UP001519308">
    <property type="component" value="Unassembled WGS sequence"/>
</dbReference>
<evidence type="ECO:0000313" key="11">
    <source>
        <dbReference type="Proteomes" id="UP001519308"/>
    </source>
</evidence>
<accession>A0ABS4K1E1</accession>
<dbReference type="InterPro" id="IPR036640">
    <property type="entry name" value="ABC1_TM_sf"/>
</dbReference>
<dbReference type="InterPro" id="IPR039421">
    <property type="entry name" value="Type_1_exporter"/>
</dbReference>
<sequence>MKKYIRKAYGYLFLSISISIIYIMLDVYVSINLGEMIDAAIQKNKVLFVSKAEFAVVFTTILLMFEVISKITYNLYKSKATMNLKYNYISKIFGKKINQFKTENNASYISSITNDIDIIEKDYIKTLHDIIVLIIRLIITVVLIMSISIEIFIFIIVLGIISTLISVISSIPLKKYNYKRSRVNEDLVVYIREILNTFHVIKLNDLTNRVKENYSAKAKSVETENSKISKLITWSTAIQSLVSNLVLIGTFIILVYFIIEQKTTMGNVFIIAKNIQYVVGPITSIASLLPCLFSTKPIFNRMEEICKNHSVNNERTELCKFQNEIRLDDVFFGYEDKIVLKNINLYFKRNKKYLLVGPSGSGKSTLLNMLKKYNSPQQGIISIDGINLDNITTNSYYKHISAIEQQIFLFEDTLKNNITLYKNYTDEEINEAIDISGLRSFVDNLPNKLDTIIYDNGKNISGGEKSRIAIARSIIMKCDVLILDEAFANLDYDTAKNIENTILSIPELTLINVSHVIFDVNKLLYDDIYVIERN</sequence>
<keyword evidence="2 7" id="KW-0812">Transmembrane</keyword>
<dbReference type="SMART" id="SM00382">
    <property type="entry name" value="AAA"/>
    <property type="match status" value="1"/>
</dbReference>
<evidence type="ECO:0000256" key="1">
    <source>
        <dbReference type="ARBA" id="ARBA00004651"/>
    </source>
</evidence>
<name>A0ABS4K1E1_9CLOT</name>
<evidence type="ECO:0000256" key="5">
    <source>
        <dbReference type="ARBA" id="ARBA00022989"/>
    </source>
</evidence>
<feature type="transmembrane region" description="Helical" evidence="7">
    <location>
        <begin position="12"/>
        <end position="34"/>
    </location>
</feature>
<feature type="transmembrane region" description="Helical" evidence="7">
    <location>
        <begin position="151"/>
        <end position="173"/>
    </location>
</feature>
<dbReference type="SUPFAM" id="SSF90123">
    <property type="entry name" value="ABC transporter transmembrane region"/>
    <property type="match status" value="1"/>
</dbReference>
<gene>
    <name evidence="10" type="ORF">J2Z44_001392</name>
</gene>
<evidence type="ECO:0000313" key="10">
    <source>
        <dbReference type="EMBL" id="MBP2021596.1"/>
    </source>
</evidence>
<evidence type="ECO:0000256" key="7">
    <source>
        <dbReference type="SAM" id="Phobius"/>
    </source>
</evidence>
<dbReference type="EMBL" id="JAGGLL010000009">
    <property type="protein sequence ID" value="MBP2021596.1"/>
    <property type="molecule type" value="Genomic_DNA"/>
</dbReference>
<evidence type="ECO:0000259" key="8">
    <source>
        <dbReference type="PROSITE" id="PS50893"/>
    </source>
</evidence>